<dbReference type="AlphaFoldDB" id="X1SF80"/>
<accession>X1SF80</accession>
<protein>
    <submittedName>
        <fullName evidence="1">Uncharacterized protein</fullName>
    </submittedName>
</protein>
<organism evidence="1">
    <name type="scientific">marine sediment metagenome</name>
    <dbReference type="NCBI Taxonomy" id="412755"/>
    <lineage>
        <taxon>unclassified sequences</taxon>
        <taxon>metagenomes</taxon>
        <taxon>ecological metagenomes</taxon>
    </lineage>
</organism>
<feature type="non-terminal residue" evidence="1">
    <location>
        <position position="72"/>
    </location>
</feature>
<gene>
    <name evidence="1" type="ORF">S12H4_28708</name>
</gene>
<proteinExistence type="predicted"/>
<comment type="caution">
    <text evidence="1">The sequence shown here is derived from an EMBL/GenBank/DDBJ whole genome shotgun (WGS) entry which is preliminary data.</text>
</comment>
<dbReference type="EMBL" id="BARW01016492">
    <property type="protein sequence ID" value="GAI91677.1"/>
    <property type="molecule type" value="Genomic_DNA"/>
</dbReference>
<evidence type="ECO:0000313" key="1">
    <source>
        <dbReference type="EMBL" id="GAI91677.1"/>
    </source>
</evidence>
<sequence>MVKVFENFGQSFIHWAVEPKKVNFGFYDGRYYAAFSLILKIEDMQGNPVLEREEEISLRIIPEQYKEHEQHL</sequence>
<reference evidence="1" key="1">
    <citation type="journal article" date="2014" name="Front. Microbiol.">
        <title>High frequency of phylogenetically diverse reductive dehalogenase-homologous genes in deep subseafloor sedimentary metagenomes.</title>
        <authorList>
            <person name="Kawai M."/>
            <person name="Futagami T."/>
            <person name="Toyoda A."/>
            <person name="Takaki Y."/>
            <person name="Nishi S."/>
            <person name="Hori S."/>
            <person name="Arai W."/>
            <person name="Tsubouchi T."/>
            <person name="Morono Y."/>
            <person name="Uchiyama I."/>
            <person name="Ito T."/>
            <person name="Fujiyama A."/>
            <person name="Inagaki F."/>
            <person name="Takami H."/>
        </authorList>
    </citation>
    <scope>NUCLEOTIDE SEQUENCE</scope>
    <source>
        <strain evidence="1">Expedition CK06-06</strain>
    </source>
</reference>
<name>X1SF80_9ZZZZ</name>